<keyword evidence="5 7" id="KW-1133">Transmembrane helix</keyword>
<dbReference type="InterPro" id="IPR032816">
    <property type="entry name" value="VTT_dom"/>
</dbReference>
<organism evidence="9 10">
    <name type="scientific">Streptomyces radiopugnans</name>
    <dbReference type="NCBI Taxonomy" id="403935"/>
    <lineage>
        <taxon>Bacteria</taxon>
        <taxon>Bacillati</taxon>
        <taxon>Actinomycetota</taxon>
        <taxon>Actinomycetes</taxon>
        <taxon>Kitasatosporales</taxon>
        <taxon>Streptomycetaceae</taxon>
        <taxon>Streptomyces</taxon>
    </lineage>
</organism>
<feature type="transmembrane region" description="Helical" evidence="7">
    <location>
        <begin position="156"/>
        <end position="178"/>
    </location>
</feature>
<gene>
    <name evidence="9" type="ORF">SAMN05216481_101492</name>
</gene>
<evidence type="ECO:0000256" key="5">
    <source>
        <dbReference type="ARBA" id="ARBA00022989"/>
    </source>
</evidence>
<evidence type="ECO:0000256" key="3">
    <source>
        <dbReference type="ARBA" id="ARBA00022475"/>
    </source>
</evidence>
<evidence type="ECO:0000256" key="2">
    <source>
        <dbReference type="ARBA" id="ARBA00010792"/>
    </source>
</evidence>
<evidence type="ECO:0000313" key="9">
    <source>
        <dbReference type="EMBL" id="SEP62854.1"/>
    </source>
</evidence>
<dbReference type="Proteomes" id="UP000199055">
    <property type="component" value="Unassembled WGS sequence"/>
</dbReference>
<evidence type="ECO:0000256" key="4">
    <source>
        <dbReference type="ARBA" id="ARBA00022692"/>
    </source>
</evidence>
<comment type="similarity">
    <text evidence="2 7">Belongs to the DedA family.</text>
</comment>
<keyword evidence="3 7" id="KW-1003">Cell membrane</keyword>
<evidence type="ECO:0000256" key="7">
    <source>
        <dbReference type="RuleBase" id="RU367016"/>
    </source>
</evidence>
<keyword evidence="4 7" id="KW-0812">Transmembrane</keyword>
<feature type="domain" description="VTT" evidence="8">
    <location>
        <begin position="74"/>
        <end position="176"/>
    </location>
</feature>
<feature type="transmembrane region" description="Helical" evidence="7">
    <location>
        <begin position="184"/>
        <end position="207"/>
    </location>
</feature>
<dbReference type="PANTHER" id="PTHR30353">
    <property type="entry name" value="INNER MEMBRANE PROTEIN DEDA-RELATED"/>
    <property type="match status" value="1"/>
</dbReference>
<dbReference type="STRING" id="403935.SAMN05216481_101492"/>
<dbReference type="RefSeq" id="WP_093655711.1">
    <property type="nucleotide sequence ID" value="NZ_FOET01000001.1"/>
</dbReference>
<evidence type="ECO:0000259" key="8">
    <source>
        <dbReference type="Pfam" id="PF09335"/>
    </source>
</evidence>
<dbReference type="InterPro" id="IPR032818">
    <property type="entry name" value="DedA-like"/>
</dbReference>
<protein>
    <submittedName>
        <fullName evidence="9">Membrane protein DedA, SNARE-associated domain</fullName>
    </submittedName>
</protein>
<dbReference type="PANTHER" id="PTHR30353:SF0">
    <property type="entry name" value="TRANSMEMBRANE PROTEIN"/>
    <property type="match status" value="1"/>
</dbReference>
<sequence length="218" mass="21975">MQETLGELIYAPWIYVLIALSVLLDVFLPFLPSGVIVIAAAATAAGATAAGTAADAAAIAAPAPNASLPTVCALVLCAAAASVLGDLAVYRLARRGSERFARAVARSRQLSGARERLGHALARGGGPLVVLARFAPGGRSVMSLVAGVEQRRTREFLPWSALAGLAWAGYGVGAGYVGGQWLGATWLGTAVSVLALFGAGALATFLVRRGPAPAAPAS</sequence>
<dbReference type="AlphaFoldDB" id="A0A1H8ZEN0"/>
<dbReference type="Pfam" id="PF09335">
    <property type="entry name" value="VTT_dom"/>
    <property type="match status" value="1"/>
</dbReference>
<proteinExistence type="inferred from homology"/>
<accession>A0A1H8ZEN0</accession>
<feature type="transmembrane region" description="Helical" evidence="7">
    <location>
        <begin position="12"/>
        <end position="31"/>
    </location>
</feature>
<comment type="subcellular location">
    <subcellularLocation>
        <location evidence="1 7">Cell membrane</location>
        <topology evidence="1 7">Multi-pass membrane protein</topology>
    </subcellularLocation>
</comment>
<dbReference type="GO" id="GO:0005886">
    <property type="term" value="C:plasma membrane"/>
    <property type="evidence" value="ECO:0007669"/>
    <property type="project" value="UniProtKB-SubCell"/>
</dbReference>
<feature type="transmembrane region" description="Helical" evidence="7">
    <location>
        <begin position="38"/>
        <end position="60"/>
    </location>
</feature>
<dbReference type="EMBL" id="FOET01000001">
    <property type="protein sequence ID" value="SEP62854.1"/>
    <property type="molecule type" value="Genomic_DNA"/>
</dbReference>
<evidence type="ECO:0000256" key="1">
    <source>
        <dbReference type="ARBA" id="ARBA00004651"/>
    </source>
</evidence>
<keyword evidence="10" id="KW-1185">Reference proteome</keyword>
<evidence type="ECO:0000256" key="6">
    <source>
        <dbReference type="ARBA" id="ARBA00023136"/>
    </source>
</evidence>
<evidence type="ECO:0000313" key="10">
    <source>
        <dbReference type="Proteomes" id="UP000199055"/>
    </source>
</evidence>
<name>A0A1H8ZEN0_9ACTN</name>
<reference evidence="9 10" key="1">
    <citation type="submission" date="2016-10" db="EMBL/GenBank/DDBJ databases">
        <authorList>
            <person name="de Groot N.N."/>
        </authorList>
    </citation>
    <scope>NUCLEOTIDE SEQUENCE [LARGE SCALE GENOMIC DNA]</scope>
    <source>
        <strain evidence="9 10">CGMCC 4.3519</strain>
    </source>
</reference>
<keyword evidence="6 7" id="KW-0472">Membrane</keyword>
<feature type="transmembrane region" description="Helical" evidence="7">
    <location>
        <begin position="66"/>
        <end position="90"/>
    </location>
</feature>